<reference evidence="1 2" key="1">
    <citation type="journal article" date="2014" name="PLoS Genet.">
        <title>The Genome of Spironucleus salmonicida Highlights a Fish Pathogen Adapted to Fluctuating Environments.</title>
        <authorList>
            <person name="Xu F."/>
            <person name="Jerlstrom-Hultqvist J."/>
            <person name="Einarsson E."/>
            <person name="Astvaldsson A."/>
            <person name="Svard S.G."/>
            <person name="Andersson J.O."/>
        </authorList>
    </citation>
    <scope>NUCLEOTIDE SEQUENCE</scope>
    <source>
        <strain evidence="2">ATCC 50377</strain>
    </source>
</reference>
<dbReference type="AlphaFoldDB" id="V6LNA9"/>
<name>V6LNA9_9EUKA</name>
<dbReference type="InterPro" id="IPR027417">
    <property type="entry name" value="P-loop_NTPase"/>
</dbReference>
<dbReference type="VEuPathDB" id="GiardiaDB:SS50377_24328"/>
<gene>
    <name evidence="1" type="ORF">SS50377_14114</name>
    <name evidence="2" type="ORF">SS50377_24328</name>
</gene>
<protein>
    <submittedName>
        <fullName evidence="1">Ras-like GTPase superfamily protein</fullName>
    </submittedName>
</protein>
<evidence type="ECO:0000313" key="1">
    <source>
        <dbReference type="EMBL" id="EST46120.1"/>
    </source>
</evidence>
<dbReference type="SUPFAM" id="SSF52540">
    <property type="entry name" value="P-loop containing nucleoside triphosphate hydrolases"/>
    <property type="match status" value="1"/>
</dbReference>
<keyword evidence="3" id="KW-1185">Reference proteome</keyword>
<dbReference type="Proteomes" id="UP000018208">
    <property type="component" value="Unassembled WGS sequence"/>
</dbReference>
<organism evidence="1">
    <name type="scientific">Spironucleus salmonicida</name>
    <dbReference type="NCBI Taxonomy" id="348837"/>
    <lineage>
        <taxon>Eukaryota</taxon>
        <taxon>Metamonada</taxon>
        <taxon>Diplomonadida</taxon>
        <taxon>Hexamitidae</taxon>
        <taxon>Hexamitinae</taxon>
        <taxon>Spironucleus</taxon>
    </lineage>
</organism>
<dbReference type="Gene3D" id="3.40.50.300">
    <property type="entry name" value="P-loop containing nucleotide triphosphate hydrolases"/>
    <property type="match status" value="1"/>
</dbReference>
<sequence length="204" mass="22794">MGKIKNEINTQYQGDEAKTMFNVALLGAQKCGKTSLLDACLKHSDPWKAWPSEYDHVAYELLVDTSFGEIRLNIIDYNAQPTDEQLGCLHGVLLIQDITNSDISYIQKMTKRYKQVYPQGAVFLAATKSDCYGDELFSLGQIQQLAQDMAPGAAGCVVSGREKHNIDFLLFMIADKLANPNQKYFAVENTLKQINEKKSKCTGQ</sequence>
<dbReference type="EMBL" id="KI546085">
    <property type="protein sequence ID" value="EST46120.1"/>
    <property type="molecule type" value="Genomic_DNA"/>
</dbReference>
<evidence type="ECO:0000313" key="2">
    <source>
        <dbReference type="EMBL" id="KAH0574373.1"/>
    </source>
</evidence>
<reference evidence="2" key="2">
    <citation type="submission" date="2020-12" db="EMBL/GenBank/DDBJ databases">
        <title>New Spironucleus salmonicida genome in near-complete chromosomes.</title>
        <authorList>
            <person name="Xu F."/>
            <person name="Kurt Z."/>
            <person name="Jimenez-Gonzalez A."/>
            <person name="Astvaldsson A."/>
            <person name="Andersson J.O."/>
            <person name="Svard S.G."/>
        </authorList>
    </citation>
    <scope>NUCLEOTIDE SEQUENCE</scope>
    <source>
        <strain evidence="2">ATCC 50377</strain>
    </source>
</reference>
<accession>V6LNA9</accession>
<evidence type="ECO:0000313" key="3">
    <source>
        <dbReference type="Proteomes" id="UP000018208"/>
    </source>
</evidence>
<proteinExistence type="predicted"/>
<dbReference type="EMBL" id="AUWU02000004">
    <property type="protein sequence ID" value="KAH0574373.1"/>
    <property type="molecule type" value="Genomic_DNA"/>
</dbReference>